<sequence>MPDEQKTKSDCDSEEKAASSPAQPDHLLEPSSQSQKRRKKPKKSKNVPQQQEQQGAWQSQQETSPSTPVPPQTLTICRNKHWRFISAYHGHWLQLPLEVLESIAHLNYNHPSPRIIEPGIFFDIAKIRRLVDEASALAVRAKNGEASDPLAPSAGFRPRVMSAERRQRIREQAVQKLAKAFALDEIACCVATMQASSCVDEVAELVLQRNPHHLDAKYVQFFQEKIPSRQVAEYTSLGPLHEIICLRPRDPEPLRTRGIVRILKKDYRGAVDDFTEALRLYRRYRVPHEPPPKPRAQEVRVDQRSKGVKLKEDDQPNSLELQLHFQRSVAYLLMATDLAAEALPSAFPDPDYTLTSHDTVSNNSGADEEAQKGLAEVGRVVRHNAKRALRDLLAILSQIEYSPDFPIEIEEDFLRRVTALRHGIRVPRSSSHRSEDTADTYHVYPVSDLFSASPPTDLPQFHSSIDPLKHPFAPKKGIETLSCHPVLTEVLHSVLLCHCLLQTPPQELLRHALMVARLTRLADGFPILQASRSRARTDWVDVLRVAGNWIELPCEWDDLCTPKCCRLLQDDSEPSHPASADASLSHIPGTGQPEHNTNETEAVQQQQQKIEGVEQIPKEQSVTQGLQSLDIGERRLHSEHHPLPDHPNTSTESTYDSEHPTSATSAANLTSNGAANNGEAQDTINSGQVEGHMDKGPRPKPIVSSGTVADAVSHPKVVPSHKSAHNTTCPAGHSSPSLFVPDAFSLSERAAVIARWVLEGPNPAAADGDAENGEGGEGPKMGKKKVTKRRKGVRSSETGASAAGHEGHESEHHQYEGGHAGPAHH</sequence>
<gene>
    <name evidence="2" type="ORF">CTHT_0031040</name>
</gene>
<proteinExistence type="predicted"/>
<feature type="compositionally biased region" description="Polar residues" evidence="1">
    <location>
        <begin position="62"/>
        <end position="72"/>
    </location>
</feature>
<dbReference type="Proteomes" id="UP000008066">
    <property type="component" value="Unassembled WGS sequence"/>
</dbReference>
<dbReference type="KEGG" id="cthr:CTHT_0031040"/>
<dbReference type="RefSeq" id="XP_006693551.1">
    <property type="nucleotide sequence ID" value="XM_006693488.1"/>
</dbReference>
<feature type="region of interest" description="Disordered" evidence="1">
    <location>
        <begin position="285"/>
        <end position="313"/>
    </location>
</feature>
<feature type="compositionally biased region" description="Polar residues" evidence="1">
    <location>
        <begin position="593"/>
        <end position="603"/>
    </location>
</feature>
<feature type="compositionally biased region" description="Basic residues" evidence="1">
    <location>
        <begin position="35"/>
        <end position="45"/>
    </location>
</feature>
<dbReference type="AlphaFoldDB" id="G0S481"/>
<organism evidence="3">
    <name type="scientific">Chaetomium thermophilum (strain DSM 1495 / CBS 144.50 / IMI 039719)</name>
    <name type="common">Thermochaetoides thermophila</name>
    <dbReference type="NCBI Taxonomy" id="759272"/>
    <lineage>
        <taxon>Eukaryota</taxon>
        <taxon>Fungi</taxon>
        <taxon>Dikarya</taxon>
        <taxon>Ascomycota</taxon>
        <taxon>Pezizomycotina</taxon>
        <taxon>Sordariomycetes</taxon>
        <taxon>Sordariomycetidae</taxon>
        <taxon>Sordariales</taxon>
        <taxon>Chaetomiaceae</taxon>
        <taxon>Thermochaetoides</taxon>
    </lineage>
</organism>
<feature type="region of interest" description="Disordered" evidence="1">
    <location>
        <begin position="638"/>
        <end position="709"/>
    </location>
</feature>
<dbReference type="EMBL" id="GL988041">
    <property type="protein sequence ID" value="EGS21255.1"/>
    <property type="molecule type" value="Genomic_DNA"/>
</dbReference>
<feature type="compositionally biased region" description="Low complexity" evidence="1">
    <location>
        <begin position="49"/>
        <end position="61"/>
    </location>
</feature>
<feature type="compositionally biased region" description="Basic and acidic residues" evidence="1">
    <location>
        <begin position="805"/>
        <end position="816"/>
    </location>
</feature>
<reference evidence="2 3" key="1">
    <citation type="journal article" date="2011" name="Cell">
        <title>Insight into structure and assembly of the nuclear pore complex by utilizing the genome of a eukaryotic thermophile.</title>
        <authorList>
            <person name="Amlacher S."/>
            <person name="Sarges P."/>
            <person name="Flemming D."/>
            <person name="van Noort V."/>
            <person name="Kunze R."/>
            <person name="Devos D.P."/>
            <person name="Arumugam M."/>
            <person name="Bork P."/>
            <person name="Hurt E."/>
        </authorList>
    </citation>
    <scope>NUCLEOTIDE SEQUENCE [LARGE SCALE GENOMIC DNA]</scope>
    <source>
        <strain evidence="3">DSM 1495 / CBS 144.50 / IMI 039719</strain>
    </source>
</reference>
<dbReference type="HOGENOM" id="CLU_012587_0_0_1"/>
<feature type="compositionally biased region" description="Basic residues" evidence="1">
    <location>
        <begin position="781"/>
        <end position="793"/>
    </location>
</feature>
<evidence type="ECO:0000313" key="2">
    <source>
        <dbReference type="EMBL" id="EGS21255.1"/>
    </source>
</evidence>
<accession>G0S481</accession>
<dbReference type="eggNOG" id="ENOG502QUMF">
    <property type="taxonomic scope" value="Eukaryota"/>
</dbReference>
<feature type="region of interest" description="Disordered" evidence="1">
    <location>
        <begin position="571"/>
        <end position="625"/>
    </location>
</feature>
<dbReference type="GeneID" id="18257142"/>
<feature type="compositionally biased region" description="Basic and acidic residues" evidence="1">
    <location>
        <begin position="1"/>
        <end position="17"/>
    </location>
</feature>
<dbReference type="STRING" id="759272.G0S481"/>
<keyword evidence="3" id="KW-1185">Reference proteome</keyword>
<name>G0S481_CHATD</name>
<feature type="region of interest" description="Disordered" evidence="1">
    <location>
        <begin position="1"/>
        <end position="72"/>
    </location>
</feature>
<protein>
    <submittedName>
        <fullName evidence="2">Uncharacterized protein</fullName>
    </submittedName>
</protein>
<feature type="compositionally biased region" description="Basic and acidic residues" evidence="1">
    <location>
        <begin position="286"/>
        <end position="313"/>
    </location>
</feature>
<feature type="compositionally biased region" description="Low complexity" evidence="1">
    <location>
        <begin position="795"/>
        <end position="804"/>
    </location>
</feature>
<evidence type="ECO:0000313" key="3">
    <source>
        <dbReference type="Proteomes" id="UP000008066"/>
    </source>
</evidence>
<evidence type="ECO:0000256" key="1">
    <source>
        <dbReference type="SAM" id="MobiDB-lite"/>
    </source>
</evidence>
<dbReference type="OrthoDB" id="420046at2759"/>
<feature type="compositionally biased region" description="Polar residues" evidence="1">
    <location>
        <begin position="647"/>
        <end position="688"/>
    </location>
</feature>
<feature type="region of interest" description="Disordered" evidence="1">
    <location>
        <begin position="762"/>
        <end position="825"/>
    </location>
</feature>